<keyword evidence="3" id="KW-1185">Reference proteome</keyword>
<protein>
    <recommendedName>
        <fullName evidence="4">DUF1615 domain-containing protein</fullName>
    </recommendedName>
</protein>
<organism evidence="2 3">
    <name type="scientific">Azonexus hydrophilus</name>
    <dbReference type="NCBI Taxonomy" id="418702"/>
    <lineage>
        <taxon>Bacteria</taxon>
        <taxon>Pseudomonadati</taxon>
        <taxon>Pseudomonadota</taxon>
        <taxon>Betaproteobacteria</taxon>
        <taxon>Rhodocyclales</taxon>
        <taxon>Azonexaceae</taxon>
        <taxon>Azonexus</taxon>
    </lineage>
</organism>
<evidence type="ECO:0008006" key="4">
    <source>
        <dbReference type="Google" id="ProtNLM"/>
    </source>
</evidence>
<accession>A0A1R1IBJ9</accession>
<sequence length="391" mass="43718">MRRWPLYLLLVSLASGCSLFENEQEGPALPPDMARRADGKTASAWPAALDEAETRRRIARLIPAHARDREAWAGDLHTAFAHLGVPHATQTYCAVIAIIEQESSFQADPRVPGLPRIVRREIGQRAEQYRIPQAIITAALAKTSPDGKTYDERIAALKTETQLNALFEDMIGELPFGRQLFGGFNPVRTGGPMQVSIDFAEQHVRQRDYPYPFAGKLRNEVFTRRGGVYFGAAILLDYPAPYDQIVYRFADFNAGRYSSRNAAFQAALGKLSGQKLTLDGDLLRYENGEPSTSQSEVEAVALTLGKQLEMSRPQIRRDLLLEKSAAFSRSPLQQRVFAQADAAVGKPLPRQAMPQINLKSPKITRQLTTEWFAKRVEGRYRTCLKRSSRQG</sequence>
<comment type="caution">
    <text evidence="2">The sequence shown here is derived from an EMBL/GenBank/DDBJ whole genome shotgun (WGS) entry which is preliminary data.</text>
</comment>
<dbReference type="AlphaFoldDB" id="A0A1R1IBJ9"/>
<evidence type="ECO:0000313" key="2">
    <source>
        <dbReference type="EMBL" id="OMG56101.1"/>
    </source>
</evidence>
<evidence type="ECO:0000313" key="3">
    <source>
        <dbReference type="Proteomes" id="UP000187526"/>
    </source>
</evidence>
<dbReference type="OrthoDB" id="596976at2"/>
<dbReference type="EMBL" id="MTHD01000001">
    <property type="protein sequence ID" value="OMG56101.1"/>
    <property type="molecule type" value="Genomic_DNA"/>
</dbReference>
<gene>
    <name evidence="2" type="ORF">BJN45_00195</name>
</gene>
<dbReference type="STRING" id="418702.BJN45_00195"/>
<dbReference type="Pfam" id="PF07759">
    <property type="entry name" value="DUF1615"/>
    <property type="match status" value="1"/>
</dbReference>
<keyword evidence="1" id="KW-0732">Signal</keyword>
<proteinExistence type="predicted"/>
<dbReference type="InterPro" id="IPR011673">
    <property type="entry name" value="DUF1615"/>
</dbReference>
<dbReference type="Proteomes" id="UP000187526">
    <property type="component" value="Unassembled WGS sequence"/>
</dbReference>
<feature type="signal peptide" evidence="1">
    <location>
        <begin position="1"/>
        <end position="20"/>
    </location>
</feature>
<reference evidence="2 3" key="1">
    <citation type="submission" date="2016-10" db="EMBL/GenBank/DDBJ databases">
        <title>Alkaliphiles isolated from bioreactors.</title>
        <authorList>
            <person name="Salah Z."/>
            <person name="Rout S.P."/>
            <person name="Humphreys P.N."/>
        </authorList>
    </citation>
    <scope>NUCLEOTIDE SEQUENCE [LARGE SCALE GENOMIC DNA]</scope>
    <source>
        <strain evidence="2 3">ZS02</strain>
    </source>
</reference>
<dbReference type="PROSITE" id="PS51257">
    <property type="entry name" value="PROKAR_LIPOPROTEIN"/>
    <property type="match status" value="1"/>
</dbReference>
<evidence type="ECO:0000256" key="1">
    <source>
        <dbReference type="SAM" id="SignalP"/>
    </source>
</evidence>
<name>A0A1R1IBJ9_9RHOO</name>
<feature type="chain" id="PRO_5010181511" description="DUF1615 domain-containing protein" evidence="1">
    <location>
        <begin position="21"/>
        <end position="391"/>
    </location>
</feature>
<dbReference type="RefSeq" id="WP_076090924.1">
    <property type="nucleotide sequence ID" value="NZ_MTHD01000001.1"/>
</dbReference>